<organism evidence="1">
    <name type="scientific">marine sediment metagenome</name>
    <dbReference type="NCBI Taxonomy" id="412755"/>
    <lineage>
        <taxon>unclassified sequences</taxon>
        <taxon>metagenomes</taxon>
        <taxon>ecological metagenomes</taxon>
    </lineage>
</organism>
<protein>
    <submittedName>
        <fullName evidence="1">Uncharacterized protein</fullName>
    </submittedName>
</protein>
<reference evidence="1" key="1">
    <citation type="journal article" date="2015" name="Nature">
        <title>Complex archaea that bridge the gap between prokaryotes and eukaryotes.</title>
        <authorList>
            <person name="Spang A."/>
            <person name="Saw J.H."/>
            <person name="Jorgensen S.L."/>
            <person name="Zaremba-Niedzwiedzka K."/>
            <person name="Martijn J."/>
            <person name="Lind A.E."/>
            <person name="van Eijk R."/>
            <person name="Schleper C."/>
            <person name="Guy L."/>
            <person name="Ettema T.J."/>
        </authorList>
    </citation>
    <scope>NUCLEOTIDE SEQUENCE</scope>
</reference>
<comment type="caution">
    <text evidence="1">The sequence shown here is derived from an EMBL/GenBank/DDBJ whole genome shotgun (WGS) entry which is preliminary data.</text>
</comment>
<gene>
    <name evidence="1" type="ORF">LCGC14_2769760</name>
</gene>
<evidence type="ECO:0000313" key="1">
    <source>
        <dbReference type="EMBL" id="KKK41260.1"/>
    </source>
</evidence>
<feature type="non-terminal residue" evidence="1">
    <location>
        <position position="48"/>
    </location>
</feature>
<proteinExistence type="predicted"/>
<dbReference type="EMBL" id="LAZR01070413">
    <property type="protein sequence ID" value="KKK41260.1"/>
    <property type="molecule type" value="Genomic_DNA"/>
</dbReference>
<name>A0A0F8VZE1_9ZZZZ</name>
<sequence>MGDIFYYNYSWDFFGLFIQGSTNKKGEKMRVLELELKFKSEETLPQVL</sequence>
<accession>A0A0F8VZE1</accession>
<dbReference type="AlphaFoldDB" id="A0A0F8VZE1"/>